<accession>A0AAN8XQ07</accession>
<reference evidence="2 3" key="1">
    <citation type="submission" date="2023-11" db="EMBL/GenBank/DDBJ databases">
        <title>Halocaridina rubra genome assembly.</title>
        <authorList>
            <person name="Smith C."/>
        </authorList>
    </citation>
    <scope>NUCLEOTIDE SEQUENCE [LARGE SCALE GENOMIC DNA]</scope>
    <source>
        <strain evidence="2">EP-1</strain>
        <tissue evidence="2">Whole</tissue>
    </source>
</reference>
<evidence type="ECO:0000313" key="2">
    <source>
        <dbReference type="EMBL" id="KAK7085623.1"/>
    </source>
</evidence>
<gene>
    <name evidence="2" type="ORF">SK128_013968</name>
</gene>
<dbReference type="AlphaFoldDB" id="A0AAN8XQ07"/>
<evidence type="ECO:0000313" key="3">
    <source>
        <dbReference type="Proteomes" id="UP001381693"/>
    </source>
</evidence>
<proteinExistence type="predicted"/>
<comment type="caution">
    <text evidence="2">The sequence shown here is derived from an EMBL/GenBank/DDBJ whole genome shotgun (WGS) entry which is preliminary data.</text>
</comment>
<feature type="transmembrane region" description="Helical" evidence="1">
    <location>
        <begin position="40"/>
        <end position="57"/>
    </location>
</feature>
<dbReference type="Proteomes" id="UP001381693">
    <property type="component" value="Unassembled WGS sequence"/>
</dbReference>
<keyword evidence="1" id="KW-0472">Membrane</keyword>
<protein>
    <submittedName>
        <fullName evidence="2">Uncharacterized protein</fullName>
    </submittedName>
</protein>
<dbReference type="EMBL" id="JAXCGZ010000716">
    <property type="protein sequence ID" value="KAK7085623.1"/>
    <property type="molecule type" value="Genomic_DNA"/>
</dbReference>
<name>A0AAN8XQ07_HALRR</name>
<keyword evidence="1" id="KW-0812">Transmembrane</keyword>
<keyword evidence="3" id="KW-1185">Reference proteome</keyword>
<keyword evidence="1" id="KW-1133">Transmembrane helix</keyword>
<sequence>MITQYLWKWQNISFVTKQSIYQVFQDIAHYSKRRKKSIRLSHLILNIALMIIIPSQWCDIAFRSISKVKPLGSGQYLEGCPPGNARCCWHYKGTAAVVECSISEGEEPIFEPAAGC</sequence>
<evidence type="ECO:0000256" key="1">
    <source>
        <dbReference type="SAM" id="Phobius"/>
    </source>
</evidence>
<organism evidence="2 3">
    <name type="scientific">Halocaridina rubra</name>
    <name type="common">Hawaiian red shrimp</name>
    <dbReference type="NCBI Taxonomy" id="373956"/>
    <lineage>
        <taxon>Eukaryota</taxon>
        <taxon>Metazoa</taxon>
        <taxon>Ecdysozoa</taxon>
        <taxon>Arthropoda</taxon>
        <taxon>Crustacea</taxon>
        <taxon>Multicrustacea</taxon>
        <taxon>Malacostraca</taxon>
        <taxon>Eumalacostraca</taxon>
        <taxon>Eucarida</taxon>
        <taxon>Decapoda</taxon>
        <taxon>Pleocyemata</taxon>
        <taxon>Caridea</taxon>
        <taxon>Atyoidea</taxon>
        <taxon>Atyidae</taxon>
        <taxon>Halocaridina</taxon>
    </lineage>
</organism>